<dbReference type="STRING" id="1577474.GA0111570_10726"/>
<evidence type="ECO:0000256" key="8">
    <source>
        <dbReference type="ARBA" id="ARBA00049902"/>
    </source>
</evidence>
<evidence type="ECO:0000256" key="3">
    <source>
        <dbReference type="ARBA" id="ARBA00022676"/>
    </source>
</evidence>
<dbReference type="SUPFAM" id="SSF53955">
    <property type="entry name" value="Lysozyme-like"/>
    <property type="match status" value="1"/>
</dbReference>
<dbReference type="GO" id="GO:0008955">
    <property type="term" value="F:peptidoglycan glycosyltransferase activity"/>
    <property type="evidence" value="ECO:0007669"/>
    <property type="project" value="UniProtKB-EC"/>
</dbReference>
<organism evidence="13 14">
    <name type="scientific">Raineyella antarctica</name>
    <dbReference type="NCBI Taxonomy" id="1577474"/>
    <lineage>
        <taxon>Bacteria</taxon>
        <taxon>Bacillati</taxon>
        <taxon>Actinomycetota</taxon>
        <taxon>Actinomycetes</taxon>
        <taxon>Propionibacteriales</taxon>
        <taxon>Propionibacteriaceae</taxon>
        <taxon>Raineyella</taxon>
    </lineage>
</organism>
<feature type="transmembrane region" description="Helical" evidence="10">
    <location>
        <begin position="74"/>
        <end position="98"/>
    </location>
</feature>
<evidence type="ECO:0000256" key="1">
    <source>
        <dbReference type="ARBA" id="ARBA00022645"/>
    </source>
</evidence>
<evidence type="ECO:0000256" key="6">
    <source>
        <dbReference type="ARBA" id="ARBA00023268"/>
    </source>
</evidence>
<feature type="domain" description="Glycosyl transferase family 51" evidence="12">
    <location>
        <begin position="125"/>
        <end position="298"/>
    </location>
</feature>
<keyword evidence="5" id="KW-0378">Hydrolase</keyword>
<dbReference type="PANTHER" id="PTHR32282:SF34">
    <property type="entry name" value="PENICILLIN-BINDING PROTEIN 1A"/>
    <property type="match status" value="1"/>
</dbReference>
<dbReference type="GO" id="GO:0008658">
    <property type="term" value="F:penicillin binding"/>
    <property type="evidence" value="ECO:0007669"/>
    <property type="project" value="InterPro"/>
</dbReference>
<dbReference type="Pfam" id="PF00905">
    <property type="entry name" value="Transpeptidase"/>
    <property type="match status" value="1"/>
</dbReference>
<dbReference type="Proteomes" id="UP000199086">
    <property type="component" value="Unassembled WGS sequence"/>
</dbReference>
<dbReference type="AlphaFoldDB" id="A0A1G6H6F7"/>
<evidence type="ECO:0000256" key="5">
    <source>
        <dbReference type="ARBA" id="ARBA00022801"/>
    </source>
</evidence>
<dbReference type="Gene3D" id="1.10.3810.10">
    <property type="entry name" value="Biosynthetic peptidoglycan transglycosylase-like"/>
    <property type="match status" value="1"/>
</dbReference>
<keyword evidence="1 13" id="KW-0121">Carboxypeptidase</keyword>
<evidence type="ECO:0000256" key="4">
    <source>
        <dbReference type="ARBA" id="ARBA00022679"/>
    </source>
</evidence>
<gene>
    <name evidence="13" type="ORF">GA0111570_10726</name>
</gene>
<evidence type="ECO:0000256" key="2">
    <source>
        <dbReference type="ARBA" id="ARBA00022670"/>
    </source>
</evidence>
<evidence type="ECO:0000313" key="14">
    <source>
        <dbReference type="Proteomes" id="UP000199086"/>
    </source>
</evidence>
<evidence type="ECO:0000259" key="12">
    <source>
        <dbReference type="Pfam" id="PF00912"/>
    </source>
</evidence>
<reference evidence="13 14" key="1">
    <citation type="submission" date="2016-06" db="EMBL/GenBank/DDBJ databases">
        <authorList>
            <person name="Olsen C.W."/>
            <person name="Carey S."/>
            <person name="Hinshaw L."/>
            <person name="Karasin A.I."/>
        </authorList>
    </citation>
    <scope>NUCLEOTIDE SEQUENCE [LARGE SCALE GENOMIC DNA]</scope>
    <source>
        <strain evidence="13 14">LZ-22</strain>
    </source>
</reference>
<evidence type="ECO:0000259" key="11">
    <source>
        <dbReference type="Pfam" id="PF00905"/>
    </source>
</evidence>
<dbReference type="GO" id="GO:0006508">
    <property type="term" value="P:proteolysis"/>
    <property type="evidence" value="ECO:0007669"/>
    <property type="project" value="UniProtKB-KW"/>
</dbReference>
<dbReference type="InterPro" id="IPR036950">
    <property type="entry name" value="PBP_transglycosylase"/>
</dbReference>
<proteinExistence type="predicted"/>
<keyword evidence="10" id="KW-0472">Membrane</keyword>
<keyword evidence="6" id="KW-0511">Multifunctional enzyme</keyword>
<dbReference type="SUPFAM" id="SSF56601">
    <property type="entry name" value="beta-lactamase/transpeptidase-like"/>
    <property type="match status" value="1"/>
</dbReference>
<dbReference type="RefSeq" id="WP_092611078.1">
    <property type="nucleotide sequence ID" value="NZ_FMYF01000007.1"/>
</dbReference>
<keyword evidence="10" id="KW-0812">Transmembrane</keyword>
<evidence type="ECO:0000256" key="9">
    <source>
        <dbReference type="SAM" id="MobiDB-lite"/>
    </source>
</evidence>
<dbReference type="OrthoDB" id="9766909at2"/>
<comment type="catalytic activity">
    <reaction evidence="7">
        <text>Preferential cleavage: (Ac)2-L-Lys-D-Ala-|-D-Ala. Also transpeptidation of peptidyl-alanyl moieties that are N-acyl substituents of D-alanine.</text>
        <dbReference type="EC" id="3.4.16.4"/>
    </reaction>
</comment>
<dbReference type="InterPro" id="IPR012338">
    <property type="entry name" value="Beta-lactam/transpept-like"/>
</dbReference>
<protein>
    <submittedName>
        <fullName evidence="13">Membrane carboxypeptidase (Penicillin-binding protein)</fullName>
    </submittedName>
</protein>
<dbReference type="PANTHER" id="PTHR32282">
    <property type="entry name" value="BINDING PROTEIN TRANSPEPTIDASE, PUTATIVE-RELATED"/>
    <property type="match status" value="1"/>
</dbReference>
<evidence type="ECO:0000313" key="13">
    <source>
        <dbReference type="EMBL" id="SDB89811.1"/>
    </source>
</evidence>
<comment type="catalytic activity">
    <reaction evidence="8">
        <text>[GlcNAc-(1-&gt;4)-Mur2Ac(oyl-L-Ala-gamma-D-Glu-L-Lys-D-Ala-D-Ala)](n)-di-trans,octa-cis-undecaprenyl diphosphate + beta-D-GlcNAc-(1-&gt;4)-Mur2Ac(oyl-L-Ala-gamma-D-Glu-L-Lys-D-Ala-D-Ala)-di-trans,octa-cis-undecaprenyl diphosphate = [GlcNAc-(1-&gt;4)-Mur2Ac(oyl-L-Ala-gamma-D-Glu-L-Lys-D-Ala-D-Ala)](n+1)-di-trans,octa-cis-undecaprenyl diphosphate + di-trans,octa-cis-undecaprenyl diphosphate + H(+)</text>
        <dbReference type="Rhea" id="RHEA:23708"/>
        <dbReference type="Rhea" id="RHEA-COMP:9602"/>
        <dbReference type="Rhea" id="RHEA-COMP:9603"/>
        <dbReference type="ChEBI" id="CHEBI:15378"/>
        <dbReference type="ChEBI" id="CHEBI:58405"/>
        <dbReference type="ChEBI" id="CHEBI:60033"/>
        <dbReference type="ChEBI" id="CHEBI:78435"/>
        <dbReference type="EC" id="2.4.99.28"/>
    </reaction>
</comment>
<dbReference type="GO" id="GO:0009002">
    <property type="term" value="F:serine-type D-Ala-D-Ala carboxypeptidase activity"/>
    <property type="evidence" value="ECO:0007669"/>
    <property type="project" value="UniProtKB-EC"/>
</dbReference>
<name>A0A1G6H6F7_9ACTN</name>
<evidence type="ECO:0000256" key="10">
    <source>
        <dbReference type="SAM" id="Phobius"/>
    </source>
</evidence>
<dbReference type="InterPro" id="IPR050396">
    <property type="entry name" value="Glycosyltr_51/Transpeptidase"/>
</dbReference>
<keyword evidence="10" id="KW-1133">Transmembrane helix</keyword>
<keyword evidence="14" id="KW-1185">Reference proteome</keyword>
<accession>A0A1G6H6F7</accession>
<keyword evidence="2" id="KW-0645">Protease</keyword>
<sequence>MAPASAAPVPLGAVARHRFGPDGPGDAPSYERPSENDPESLGDAPSLARHWNTLGSWAGSQVRLRDRIPRGRRLARLAIGFVALVVLGTTGGAGLLYANADLNRTNPDFLSNNTALYYGDGHTELTTLSVQNRTTIPYAQMPQSIKDAAVAAENRSYWQDQGVSLAGMARAGVAIVTGKQVQGGSTITQQYAKLVYLSSDRTVIRKVREIAYALKLSDQRSKEVVLEDYLNTVFFGRDAYGVQAAARAWFGKDAKNLNVGESAVLAAVIQNSSILDPAVSPDNKARLEGRYEYVLSGMLAMGSITQQQYDRFHGHLPAMPGQPLMQRYDGPQGFLVNMVEAELKRLGYDEAEINGGGLRVTTTFDPAAQKAAEKAATEQRDRAAAAATKGAPRADLHAAIASVDSHTGAVLALYGGDDFVKNSRNWATTPRMTGSTFKAFGLVAALRDGNTLNSTFNGNTFQLDRQPMPVRNEFNRNYGSAVSLQYATQESINTAFVDMVHQMQDGPKKVMKAANDAGAPTGMGWGNYDRMVLGEPEVSPLDMAASYATLTNGGVRHAPHVVAEVKDMHGKVLYKADDRGEQAIEADIARDTTYALQRVTQSGTGTRAAALGRPVAGKTGTAGAADSIYASWFIGATTRVSTAVMYVAGNDGQTDLDPYAQPGARTFFGSGYPAQTWLDYMQVATKGDPWEAFPPAAQVSRPRLRG</sequence>
<dbReference type="InterPro" id="IPR001460">
    <property type="entry name" value="PCN-bd_Tpept"/>
</dbReference>
<feature type="region of interest" description="Disordered" evidence="9">
    <location>
        <begin position="1"/>
        <end position="45"/>
    </location>
</feature>
<dbReference type="EMBL" id="FMYF01000007">
    <property type="protein sequence ID" value="SDB89811.1"/>
    <property type="molecule type" value="Genomic_DNA"/>
</dbReference>
<evidence type="ECO:0000256" key="7">
    <source>
        <dbReference type="ARBA" id="ARBA00034000"/>
    </source>
</evidence>
<dbReference type="Gene3D" id="3.40.710.10">
    <property type="entry name" value="DD-peptidase/beta-lactamase superfamily"/>
    <property type="match status" value="1"/>
</dbReference>
<dbReference type="Pfam" id="PF00912">
    <property type="entry name" value="Transgly"/>
    <property type="match status" value="1"/>
</dbReference>
<keyword evidence="4" id="KW-0808">Transferase</keyword>
<dbReference type="GO" id="GO:0009252">
    <property type="term" value="P:peptidoglycan biosynthetic process"/>
    <property type="evidence" value="ECO:0007669"/>
    <property type="project" value="TreeGrafter"/>
</dbReference>
<keyword evidence="3" id="KW-0328">Glycosyltransferase</keyword>
<feature type="domain" description="Penicillin-binding protein transpeptidase" evidence="11">
    <location>
        <begin position="402"/>
        <end position="652"/>
    </location>
</feature>
<dbReference type="InterPro" id="IPR001264">
    <property type="entry name" value="Glyco_trans_51"/>
</dbReference>
<dbReference type="InterPro" id="IPR023346">
    <property type="entry name" value="Lysozyme-like_dom_sf"/>
</dbReference>
<dbReference type="GO" id="GO:0030288">
    <property type="term" value="C:outer membrane-bounded periplasmic space"/>
    <property type="evidence" value="ECO:0007669"/>
    <property type="project" value="TreeGrafter"/>
</dbReference>